<feature type="domain" description="FlgO" evidence="1">
    <location>
        <begin position="86"/>
        <end position="212"/>
    </location>
</feature>
<gene>
    <name evidence="2" type="ORF">DRW07_17500</name>
</gene>
<dbReference type="RefSeq" id="WP_124029234.1">
    <property type="nucleotide sequence ID" value="NZ_JBHRSN010000013.1"/>
</dbReference>
<evidence type="ECO:0000313" key="2">
    <source>
        <dbReference type="EMBL" id="RPJ65106.1"/>
    </source>
</evidence>
<dbReference type="AlphaFoldDB" id="A0A3N5XYQ2"/>
<keyword evidence="3" id="KW-1185">Reference proteome</keyword>
<evidence type="ECO:0000313" key="3">
    <source>
        <dbReference type="Proteomes" id="UP000275281"/>
    </source>
</evidence>
<dbReference type="PROSITE" id="PS51257">
    <property type="entry name" value="PROKAR_LIPOPROTEIN"/>
    <property type="match status" value="1"/>
</dbReference>
<reference evidence="2 3" key="1">
    <citation type="submission" date="2018-11" db="EMBL/GenBank/DDBJ databases">
        <authorList>
            <person name="Ye M.-Q."/>
            <person name="Du Z.-J."/>
        </authorList>
    </citation>
    <scope>NUCLEOTIDE SEQUENCE [LARGE SCALE GENOMIC DNA]</scope>
    <source>
        <strain evidence="2 3">U0105</strain>
    </source>
</reference>
<sequence>MIDVYRFLSLVAVGATLSACSTLVPHVYQPVHESNIVNDTAAISEQLAAEKGLDYRPETSESIDADVVAFGRPKTVHKYVDDYADQLAMLLMERAFLLKQSDKIAVASFVRFNRSLREPTVFGNRLAEALGIELQQYGMSIIETKLTKDYAITHYGDLALSRNVKHLPRELNVDYILTGTLIERGEGVTVNARIVSIDSQSVAAAASLYIPQFIVSNEHFYIHGR</sequence>
<name>A0A3N5XYQ2_9ALTE</name>
<dbReference type="Proteomes" id="UP000275281">
    <property type="component" value="Unassembled WGS sequence"/>
</dbReference>
<dbReference type="EMBL" id="RPOK01000006">
    <property type="protein sequence ID" value="RPJ65106.1"/>
    <property type="molecule type" value="Genomic_DNA"/>
</dbReference>
<protein>
    <recommendedName>
        <fullName evidence="1">FlgO domain-containing protein</fullName>
    </recommendedName>
</protein>
<evidence type="ECO:0000259" key="1">
    <source>
        <dbReference type="Pfam" id="PF17680"/>
    </source>
</evidence>
<accession>A0A3N5XYQ2</accession>
<comment type="caution">
    <text evidence="2">The sequence shown here is derived from an EMBL/GenBank/DDBJ whole genome shotgun (WGS) entry which is preliminary data.</text>
</comment>
<proteinExistence type="predicted"/>
<dbReference type="InterPro" id="IPR041215">
    <property type="entry name" value="FlgO_dom"/>
</dbReference>
<dbReference type="Pfam" id="PF17680">
    <property type="entry name" value="FlgO"/>
    <property type="match status" value="1"/>
</dbReference>
<organism evidence="2 3">
    <name type="scientific">Alteromonas sediminis</name>
    <dbReference type="NCBI Taxonomy" id="2259342"/>
    <lineage>
        <taxon>Bacteria</taxon>
        <taxon>Pseudomonadati</taxon>
        <taxon>Pseudomonadota</taxon>
        <taxon>Gammaproteobacteria</taxon>
        <taxon>Alteromonadales</taxon>
        <taxon>Alteromonadaceae</taxon>
        <taxon>Alteromonas/Salinimonas group</taxon>
        <taxon>Alteromonas</taxon>
    </lineage>
</organism>
<dbReference type="OrthoDB" id="5296088at2"/>